<evidence type="ECO:0000256" key="1">
    <source>
        <dbReference type="ARBA" id="ARBA00000677"/>
    </source>
</evidence>
<evidence type="ECO:0000313" key="9">
    <source>
        <dbReference type="EMBL" id="MFC0213139.1"/>
    </source>
</evidence>
<evidence type="ECO:0000256" key="4">
    <source>
        <dbReference type="ARBA" id="ARBA00013208"/>
    </source>
</evidence>
<dbReference type="InterPro" id="IPR036286">
    <property type="entry name" value="LexA/Signal_pep-like_sf"/>
</dbReference>
<dbReference type="SUPFAM" id="SSF51306">
    <property type="entry name" value="LexA/Signal peptidase"/>
    <property type="match status" value="1"/>
</dbReference>
<accession>A0ABV6DKF6</accession>
<organism evidence="9 10">
    <name type="scientific">Paenibacillus chartarius</name>
    <dbReference type="NCBI Taxonomy" id="747481"/>
    <lineage>
        <taxon>Bacteria</taxon>
        <taxon>Bacillati</taxon>
        <taxon>Bacillota</taxon>
        <taxon>Bacilli</taxon>
        <taxon>Bacillales</taxon>
        <taxon>Paenibacillaceae</taxon>
        <taxon>Paenibacillus</taxon>
    </lineage>
</organism>
<dbReference type="EMBL" id="JBHLWN010000046">
    <property type="protein sequence ID" value="MFC0213139.1"/>
    <property type="molecule type" value="Genomic_DNA"/>
</dbReference>
<dbReference type="Pfam" id="PF10502">
    <property type="entry name" value="Peptidase_S26"/>
    <property type="match status" value="1"/>
</dbReference>
<evidence type="ECO:0000256" key="7">
    <source>
        <dbReference type="SAM" id="MobiDB-lite"/>
    </source>
</evidence>
<keyword evidence="5 6" id="KW-0378">Hydrolase</keyword>
<dbReference type="InterPro" id="IPR019757">
    <property type="entry name" value="Pept_S26A_signal_pept_1_Lys-AS"/>
</dbReference>
<feature type="region of interest" description="Disordered" evidence="7">
    <location>
        <begin position="44"/>
        <end position="69"/>
    </location>
</feature>
<gene>
    <name evidence="9" type="primary">lepB</name>
    <name evidence="9" type="ORF">ACFFK0_11855</name>
</gene>
<dbReference type="InterPro" id="IPR019533">
    <property type="entry name" value="Peptidase_S26"/>
</dbReference>
<sequence length="201" mass="21325">MQWLLLLALLLTPEHTEPASAAAAIEAPPPAVSFLELAPPLHSAHSAPATASAPAADQTQTAPGTGETLLPFITEGESMSPTIESGDGLSVDPEYYRNHAPQRGDIVIFTAPDERSFVKRIVGLPGETIAIQKTKLFIDGKVVAGMPLAGCESVVDEIQLGPDELYVLGDNYSHSYDSRFIGPIRKSSIVGKVVSIEHRSS</sequence>
<dbReference type="EC" id="3.4.21.89" evidence="4 6"/>
<dbReference type="Proteomes" id="UP001589776">
    <property type="component" value="Unassembled WGS sequence"/>
</dbReference>
<evidence type="ECO:0000256" key="6">
    <source>
        <dbReference type="RuleBase" id="RU362042"/>
    </source>
</evidence>
<dbReference type="Gene3D" id="2.10.109.10">
    <property type="entry name" value="Umud Fragment, subunit A"/>
    <property type="match status" value="1"/>
</dbReference>
<comment type="caution">
    <text evidence="9">The sequence shown here is derived from an EMBL/GenBank/DDBJ whole genome shotgun (WGS) entry which is preliminary data.</text>
</comment>
<dbReference type="NCBIfam" id="TIGR02227">
    <property type="entry name" value="sigpep_I_bact"/>
    <property type="match status" value="1"/>
</dbReference>
<reference evidence="9 10" key="1">
    <citation type="submission" date="2024-09" db="EMBL/GenBank/DDBJ databases">
        <authorList>
            <person name="Sun Q."/>
            <person name="Mori K."/>
        </authorList>
    </citation>
    <scope>NUCLEOTIDE SEQUENCE [LARGE SCALE GENOMIC DNA]</scope>
    <source>
        <strain evidence="9 10">CCM 7759</strain>
    </source>
</reference>
<feature type="compositionally biased region" description="Low complexity" evidence="7">
    <location>
        <begin position="44"/>
        <end position="63"/>
    </location>
</feature>
<protein>
    <recommendedName>
        <fullName evidence="4 6">Signal peptidase I</fullName>
        <ecNumber evidence="4 6">3.4.21.89</ecNumber>
    </recommendedName>
</protein>
<dbReference type="PRINTS" id="PR00727">
    <property type="entry name" value="LEADERPTASE"/>
</dbReference>
<dbReference type="PANTHER" id="PTHR43390:SF1">
    <property type="entry name" value="CHLOROPLAST PROCESSING PEPTIDASE"/>
    <property type="match status" value="1"/>
</dbReference>
<keyword evidence="10" id="KW-1185">Reference proteome</keyword>
<proteinExistence type="inferred from homology"/>
<evidence type="ECO:0000259" key="8">
    <source>
        <dbReference type="Pfam" id="PF10502"/>
    </source>
</evidence>
<keyword evidence="6" id="KW-0645">Protease</keyword>
<feature type="domain" description="Peptidase S26" evidence="8">
    <location>
        <begin position="71"/>
        <end position="194"/>
    </location>
</feature>
<dbReference type="RefSeq" id="WP_377470399.1">
    <property type="nucleotide sequence ID" value="NZ_JBHLWN010000046.1"/>
</dbReference>
<comment type="catalytic activity">
    <reaction evidence="1 6">
        <text>Cleavage of hydrophobic, N-terminal signal or leader sequences from secreted and periplasmic proteins.</text>
        <dbReference type="EC" id="3.4.21.89"/>
    </reaction>
</comment>
<dbReference type="GO" id="GO:0009003">
    <property type="term" value="F:signal peptidase activity"/>
    <property type="evidence" value="ECO:0007669"/>
    <property type="project" value="UniProtKB-EC"/>
</dbReference>
<dbReference type="PROSITE" id="PS00760">
    <property type="entry name" value="SPASE_I_2"/>
    <property type="match status" value="1"/>
</dbReference>
<dbReference type="InterPro" id="IPR000223">
    <property type="entry name" value="Pept_S26A_signal_pept_1"/>
</dbReference>
<dbReference type="PROSITE" id="PS00761">
    <property type="entry name" value="SPASE_I_3"/>
    <property type="match status" value="1"/>
</dbReference>
<evidence type="ECO:0000256" key="5">
    <source>
        <dbReference type="ARBA" id="ARBA00022801"/>
    </source>
</evidence>
<comment type="similarity">
    <text evidence="3 6">Belongs to the peptidase S26 family.</text>
</comment>
<dbReference type="InterPro" id="IPR019758">
    <property type="entry name" value="Pept_S26A_signal_pept_1_CS"/>
</dbReference>
<dbReference type="CDD" id="cd06530">
    <property type="entry name" value="S26_SPase_I"/>
    <property type="match status" value="1"/>
</dbReference>
<evidence type="ECO:0000256" key="3">
    <source>
        <dbReference type="ARBA" id="ARBA00009370"/>
    </source>
</evidence>
<name>A0ABV6DKF6_9BACL</name>
<comment type="subcellular location">
    <subcellularLocation>
        <location evidence="2">Cell membrane</location>
        <topology evidence="2">Single-pass type II membrane protein</topology>
    </subcellularLocation>
    <subcellularLocation>
        <location evidence="6">Membrane</location>
        <topology evidence="6">Single-pass type II membrane protein</topology>
    </subcellularLocation>
</comment>
<dbReference type="PANTHER" id="PTHR43390">
    <property type="entry name" value="SIGNAL PEPTIDASE I"/>
    <property type="match status" value="1"/>
</dbReference>
<evidence type="ECO:0000313" key="10">
    <source>
        <dbReference type="Proteomes" id="UP001589776"/>
    </source>
</evidence>
<evidence type="ECO:0000256" key="2">
    <source>
        <dbReference type="ARBA" id="ARBA00004401"/>
    </source>
</evidence>